<evidence type="ECO:0000313" key="2">
    <source>
        <dbReference type="EMBL" id="OSZ58744.1"/>
    </source>
</evidence>
<organism evidence="2 3">
    <name type="scientific">Streptomyces pharetrae CZA14</name>
    <dbReference type="NCBI Taxonomy" id="1144883"/>
    <lineage>
        <taxon>Bacteria</taxon>
        <taxon>Bacillati</taxon>
        <taxon>Actinomycetota</taxon>
        <taxon>Actinomycetes</taxon>
        <taxon>Kitasatosporales</taxon>
        <taxon>Streptomycetaceae</taxon>
        <taxon>Streptomyces</taxon>
    </lineage>
</organism>
<evidence type="ECO:0000256" key="1">
    <source>
        <dbReference type="ARBA" id="ARBA00010552"/>
    </source>
</evidence>
<name>A0ABX3YIM4_9ACTN</name>
<comment type="caution">
    <text evidence="2">The sequence shown here is derived from an EMBL/GenBank/DDBJ whole genome shotgun (WGS) entry which is preliminary data.</text>
</comment>
<dbReference type="Proteomes" id="UP000194266">
    <property type="component" value="Unassembled WGS sequence"/>
</dbReference>
<accession>A0ABX3YIM4</accession>
<dbReference type="InterPro" id="IPR006175">
    <property type="entry name" value="YjgF/YER057c/UK114"/>
</dbReference>
<comment type="similarity">
    <text evidence="1">Belongs to the RutC family.</text>
</comment>
<reference evidence="2 3" key="1">
    <citation type="submission" date="2016-12" db="EMBL/GenBank/DDBJ databases">
        <title>Genome Mining:The Detection of Biosynthetic Gene Clusters to Aid in the Expression of Curamycin A produced by Streptomyces sp. strain CZA14.</title>
        <authorList>
            <person name="Durrell K.A."/>
            <person name="Kirby B.M."/>
            <person name="Khan W."/>
            <person name="Mthethwa T."/>
            <person name="Le Roes-Hill M."/>
        </authorList>
    </citation>
    <scope>NUCLEOTIDE SEQUENCE [LARGE SCALE GENOMIC DNA]</scope>
    <source>
        <strain evidence="2 3">CZA14</strain>
    </source>
</reference>
<dbReference type="PANTHER" id="PTHR11803">
    <property type="entry name" value="2-IMINOBUTANOATE/2-IMINOPROPANOATE DEAMINASE RIDA"/>
    <property type="match status" value="1"/>
</dbReference>
<protein>
    <submittedName>
        <fullName evidence="2">Enamine deaminase RidA</fullName>
    </submittedName>
</protein>
<dbReference type="RefSeq" id="WP_086170720.1">
    <property type="nucleotide sequence ID" value="NZ_MRYD01000106.1"/>
</dbReference>
<dbReference type="PANTHER" id="PTHR11803:SF58">
    <property type="entry name" value="PROTEIN HMF1-RELATED"/>
    <property type="match status" value="1"/>
</dbReference>
<dbReference type="EMBL" id="MRYD01000106">
    <property type="protein sequence ID" value="OSZ58744.1"/>
    <property type="molecule type" value="Genomic_DNA"/>
</dbReference>
<gene>
    <name evidence="2" type="ORF">OQI_19985</name>
</gene>
<dbReference type="InterPro" id="IPR035959">
    <property type="entry name" value="RutC-like_sf"/>
</dbReference>
<dbReference type="Gene3D" id="3.30.1330.40">
    <property type="entry name" value="RutC-like"/>
    <property type="match status" value="1"/>
</dbReference>
<evidence type="ECO:0000313" key="3">
    <source>
        <dbReference type="Proteomes" id="UP000194266"/>
    </source>
</evidence>
<keyword evidence="3" id="KW-1185">Reference proteome</keyword>
<sequence length="140" mass="14683">MTEPTRIAAPGPTRIPAPDGVAPAAQYSHVVMATGRLVAISGQLALDEDGKPVGEGDPAAQARQVFENLRRCLAAAGAAFDDVVKLTYFVTDMAHMPAIRAARAEHIPDDRLPAASAVQVAGLVRPEFLMEVEAFAVIPA</sequence>
<dbReference type="Pfam" id="PF01042">
    <property type="entry name" value="Ribonuc_L-PSP"/>
    <property type="match status" value="1"/>
</dbReference>
<proteinExistence type="inferred from homology"/>
<dbReference type="SUPFAM" id="SSF55298">
    <property type="entry name" value="YjgF-like"/>
    <property type="match status" value="1"/>
</dbReference>
<dbReference type="CDD" id="cd00448">
    <property type="entry name" value="YjgF_YER057c_UK114_family"/>
    <property type="match status" value="1"/>
</dbReference>